<reference evidence="1" key="1">
    <citation type="submission" date="2013-05" db="EMBL/GenBank/DDBJ databases">
        <authorList>
            <person name="Yim A.K.Y."/>
            <person name="Chan T.F."/>
            <person name="Ji K.M."/>
            <person name="Liu X.Y."/>
            <person name="Zhou J.W."/>
            <person name="Li R.Q."/>
            <person name="Yang K.Y."/>
            <person name="Li J."/>
            <person name="Li M."/>
            <person name="Law P.T.W."/>
            <person name="Wu Y.L."/>
            <person name="Cai Z.L."/>
            <person name="Qin H."/>
            <person name="Bao Y."/>
            <person name="Leung R.K.K."/>
            <person name="Ng P.K.S."/>
            <person name="Zou J."/>
            <person name="Zhong X.J."/>
            <person name="Ran P.X."/>
            <person name="Zhong N.S."/>
            <person name="Liu Z.G."/>
            <person name="Tsui S.K.W."/>
        </authorList>
    </citation>
    <scope>NUCLEOTIDE SEQUENCE</scope>
    <source>
        <strain evidence="1">Derf</strain>
        <tissue evidence="1">Whole organism</tissue>
    </source>
</reference>
<comment type="caution">
    <text evidence="1">The sequence shown here is derived from an EMBL/GenBank/DDBJ whole genome shotgun (WGS) entry which is preliminary data.</text>
</comment>
<gene>
    <name evidence="1" type="ORF">DERF_004277</name>
</gene>
<accession>A0A922I229</accession>
<dbReference type="EMBL" id="ASGP02000002">
    <property type="protein sequence ID" value="KAH9520576.1"/>
    <property type="molecule type" value="Genomic_DNA"/>
</dbReference>
<name>A0A922I229_DERFA</name>
<evidence type="ECO:0000313" key="2">
    <source>
        <dbReference type="Proteomes" id="UP000790347"/>
    </source>
</evidence>
<reference evidence="1" key="2">
    <citation type="journal article" date="2022" name="Res Sq">
        <title>Comparative Genomics Reveals Insights into the Divergent Evolution of Astigmatic Mites and Household Pest Adaptations.</title>
        <authorList>
            <person name="Xiong Q."/>
            <person name="Wan A.T.-Y."/>
            <person name="Liu X.-Y."/>
            <person name="Fung C.S.-H."/>
            <person name="Xiao X."/>
            <person name="Malainual N."/>
            <person name="Hou J."/>
            <person name="Wang L."/>
            <person name="Wang M."/>
            <person name="Yang K."/>
            <person name="Cui Y."/>
            <person name="Leung E."/>
            <person name="Nong W."/>
            <person name="Shin S.-K."/>
            <person name="Au S."/>
            <person name="Jeong K.Y."/>
            <person name="Chew F.T."/>
            <person name="Hui J."/>
            <person name="Leung T.F."/>
            <person name="Tungtrongchitr A."/>
            <person name="Zhong N."/>
            <person name="Liu Z."/>
            <person name="Tsui S."/>
        </authorList>
    </citation>
    <scope>NUCLEOTIDE SEQUENCE</scope>
    <source>
        <strain evidence="1">Derf</strain>
        <tissue evidence="1">Whole organism</tissue>
    </source>
</reference>
<protein>
    <submittedName>
        <fullName evidence="1">Uncharacterized protein</fullName>
    </submittedName>
</protein>
<sequence length="72" mass="8177">MPNEDAREREREHFQKCKVQFMADPAVPNRKPEVTRRAWKTTVRHKALKLTPLTGYQVGGGAAATPADIQLY</sequence>
<organism evidence="1 2">
    <name type="scientific">Dermatophagoides farinae</name>
    <name type="common">American house dust mite</name>
    <dbReference type="NCBI Taxonomy" id="6954"/>
    <lineage>
        <taxon>Eukaryota</taxon>
        <taxon>Metazoa</taxon>
        <taxon>Ecdysozoa</taxon>
        <taxon>Arthropoda</taxon>
        <taxon>Chelicerata</taxon>
        <taxon>Arachnida</taxon>
        <taxon>Acari</taxon>
        <taxon>Acariformes</taxon>
        <taxon>Sarcoptiformes</taxon>
        <taxon>Astigmata</taxon>
        <taxon>Psoroptidia</taxon>
        <taxon>Analgoidea</taxon>
        <taxon>Pyroglyphidae</taxon>
        <taxon>Dermatophagoidinae</taxon>
        <taxon>Dermatophagoides</taxon>
    </lineage>
</organism>
<dbReference type="Proteomes" id="UP000790347">
    <property type="component" value="Unassembled WGS sequence"/>
</dbReference>
<keyword evidence="2" id="KW-1185">Reference proteome</keyword>
<dbReference type="AlphaFoldDB" id="A0A922I229"/>
<evidence type="ECO:0000313" key="1">
    <source>
        <dbReference type="EMBL" id="KAH9520576.1"/>
    </source>
</evidence>
<proteinExistence type="predicted"/>